<comment type="caution">
    <text evidence="3">The sequence shown here is derived from an EMBL/GenBank/DDBJ whole genome shotgun (WGS) entry which is preliminary data.</text>
</comment>
<dbReference type="CDD" id="cd17039">
    <property type="entry name" value="Ubl_ubiquitin_like"/>
    <property type="match status" value="1"/>
</dbReference>
<dbReference type="AlphaFoldDB" id="A0AAD3TQ68"/>
<organism evidence="3 4">
    <name type="scientific">Cutaneotrichosporon spelunceum</name>
    <dbReference type="NCBI Taxonomy" id="1672016"/>
    <lineage>
        <taxon>Eukaryota</taxon>
        <taxon>Fungi</taxon>
        <taxon>Dikarya</taxon>
        <taxon>Basidiomycota</taxon>
        <taxon>Agaricomycotina</taxon>
        <taxon>Tremellomycetes</taxon>
        <taxon>Trichosporonales</taxon>
        <taxon>Trichosporonaceae</taxon>
        <taxon>Cutaneotrichosporon</taxon>
    </lineage>
</organism>
<dbReference type="SMART" id="SM00213">
    <property type="entry name" value="UBQ"/>
    <property type="match status" value="1"/>
</dbReference>
<evidence type="ECO:0000313" key="3">
    <source>
        <dbReference type="EMBL" id="GMK54704.1"/>
    </source>
</evidence>
<keyword evidence="4" id="KW-1185">Reference proteome</keyword>
<dbReference type="PROSITE" id="PS50053">
    <property type="entry name" value="UBIQUITIN_2"/>
    <property type="match status" value="1"/>
</dbReference>
<evidence type="ECO:0000259" key="2">
    <source>
        <dbReference type="PROSITE" id="PS50053"/>
    </source>
</evidence>
<dbReference type="GO" id="GO:0031593">
    <property type="term" value="F:polyubiquitin modification-dependent protein binding"/>
    <property type="evidence" value="ECO:0007669"/>
    <property type="project" value="TreeGrafter"/>
</dbReference>
<feature type="region of interest" description="Disordered" evidence="1">
    <location>
        <begin position="152"/>
        <end position="183"/>
    </location>
</feature>
<dbReference type="PANTHER" id="PTHR10677:SF3">
    <property type="entry name" value="FI07626P-RELATED"/>
    <property type="match status" value="1"/>
</dbReference>
<accession>A0AAD3TQ68</accession>
<dbReference type="Pfam" id="PF00240">
    <property type="entry name" value="ubiquitin"/>
    <property type="match status" value="1"/>
</dbReference>
<dbReference type="GO" id="GO:0006511">
    <property type="term" value="P:ubiquitin-dependent protein catabolic process"/>
    <property type="evidence" value="ECO:0007669"/>
    <property type="project" value="TreeGrafter"/>
</dbReference>
<dbReference type="GO" id="GO:0005829">
    <property type="term" value="C:cytosol"/>
    <property type="evidence" value="ECO:0007669"/>
    <property type="project" value="TreeGrafter"/>
</dbReference>
<dbReference type="Proteomes" id="UP001222932">
    <property type="component" value="Unassembled WGS sequence"/>
</dbReference>
<reference evidence="3" key="2">
    <citation type="submission" date="2023-06" db="EMBL/GenBank/DDBJ databases">
        <authorList>
            <person name="Kobayashi Y."/>
            <person name="Kayamori A."/>
            <person name="Aoki K."/>
            <person name="Shiwa Y."/>
            <person name="Fujita N."/>
            <person name="Sugita T."/>
            <person name="Iwasaki W."/>
            <person name="Tanaka N."/>
            <person name="Takashima M."/>
        </authorList>
    </citation>
    <scope>NUCLEOTIDE SEQUENCE</scope>
    <source>
        <strain evidence="3">HIS016</strain>
    </source>
</reference>
<dbReference type="InterPro" id="IPR029071">
    <property type="entry name" value="Ubiquitin-like_domsf"/>
</dbReference>
<name>A0AAD3TQ68_9TREE</name>
<protein>
    <recommendedName>
        <fullName evidence="2">Ubiquitin-like domain-containing protein</fullName>
    </recommendedName>
</protein>
<dbReference type="SUPFAM" id="SSF54236">
    <property type="entry name" value="Ubiquitin-like"/>
    <property type="match status" value="1"/>
</dbReference>
<reference evidence="3" key="1">
    <citation type="journal article" date="2023" name="BMC Genomics">
        <title>Chromosome-level genome assemblies of Cutaneotrichosporon spp. (Trichosporonales, Basidiomycota) reveal imbalanced evolution between nucleotide sequences and chromosome synteny.</title>
        <authorList>
            <person name="Kobayashi Y."/>
            <person name="Kayamori A."/>
            <person name="Aoki K."/>
            <person name="Shiwa Y."/>
            <person name="Matsutani M."/>
            <person name="Fujita N."/>
            <person name="Sugita T."/>
            <person name="Iwasaki W."/>
            <person name="Tanaka N."/>
            <person name="Takashima M."/>
        </authorList>
    </citation>
    <scope>NUCLEOTIDE SEQUENCE</scope>
    <source>
        <strain evidence="3">HIS016</strain>
    </source>
</reference>
<proteinExistence type="predicted"/>
<dbReference type="PANTHER" id="PTHR10677">
    <property type="entry name" value="UBIQUILIN"/>
    <property type="match status" value="1"/>
</dbReference>
<gene>
    <name evidence="3" type="ORF">CspeluHIS016_0112900</name>
</gene>
<dbReference type="EMBL" id="BTCM01000001">
    <property type="protein sequence ID" value="GMK54704.1"/>
    <property type="molecule type" value="Genomic_DNA"/>
</dbReference>
<evidence type="ECO:0000313" key="4">
    <source>
        <dbReference type="Proteomes" id="UP001222932"/>
    </source>
</evidence>
<feature type="compositionally biased region" description="Polar residues" evidence="1">
    <location>
        <begin position="156"/>
        <end position="168"/>
    </location>
</feature>
<dbReference type="Gene3D" id="3.10.20.90">
    <property type="entry name" value="Phosphatidylinositol 3-kinase Catalytic Subunit, Chain A, domain 1"/>
    <property type="match status" value="1"/>
</dbReference>
<feature type="domain" description="Ubiquitin-like" evidence="2">
    <location>
        <begin position="70"/>
        <end position="142"/>
    </location>
</feature>
<dbReference type="InterPro" id="IPR015496">
    <property type="entry name" value="Ubiquilin"/>
</dbReference>
<evidence type="ECO:0000256" key="1">
    <source>
        <dbReference type="SAM" id="MobiDB-lite"/>
    </source>
</evidence>
<dbReference type="InterPro" id="IPR000626">
    <property type="entry name" value="Ubiquitin-like_dom"/>
</dbReference>
<sequence>MDTPLAGERIAEEKAFATRYVSSLDARQVNYPPDYSPPLETRPRKTPVLHTAVVAPPEVADAKGLQDCTINVTVKSLKPALQLPVTASLSDSVADLKQKAADAGAPAPDRQRLLYKGKALADAKLLKEYDLPDGAVINLLVKAAPPAAPAVASSSEQANASAPSQTTADPVKGVVPGRASHLRTPSLTITTTDAMDIDADFASDVSQEPPSPVSGANFHRTLSSPDFWHKVHALCQDEFQTEAEADTVFDCFLMSVKNRLSASEAAKIRDEVGITGMGGGV</sequence>